<keyword evidence="13" id="KW-0732">Signal</keyword>
<dbReference type="GO" id="GO:0045259">
    <property type="term" value="C:proton-transporting ATP synthase complex"/>
    <property type="evidence" value="ECO:0007669"/>
    <property type="project" value="UniProtKB-KW"/>
</dbReference>
<dbReference type="CDD" id="cd00310">
    <property type="entry name" value="ATP-synt_Fo_a_6"/>
    <property type="match status" value="1"/>
</dbReference>
<evidence type="ECO:0000256" key="3">
    <source>
        <dbReference type="ARBA" id="ARBA00022448"/>
    </source>
</evidence>
<dbReference type="STRING" id="1203610.HMPREF1536_02322"/>
<proteinExistence type="inferred from homology"/>
<evidence type="ECO:0000256" key="5">
    <source>
        <dbReference type="ARBA" id="ARBA00022692"/>
    </source>
</evidence>
<keyword evidence="8 11" id="KW-0406">Ion transport</keyword>
<feature type="chain" id="PRO_5002490263" description="ATP synthase subunit a" evidence="13">
    <location>
        <begin position="33"/>
        <end position="359"/>
    </location>
</feature>
<keyword evidence="6 11" id="KW-0375">Hydrogen ion transport</keyword>
<dbReference type="EMBL" id="AQHW01000014">
    <property type="protein sequence ID" value="KKB56686.1"/>
    <property type="molecule type" value="Genomic_DNA"/>
</dbReference>
<evidence type="ECO:0000256" key="4">
    <source>
        <dbReference type="ARBA" id="ARBA00022547"/>
    </source>
</evidence>
<feature type="signal peptide" evidence="13">
    <location>
        <begin position="1"/>
        <end position="32"/>
    </location>
</feature>
<keyword evidence="9 11" id="KW-0472">Membrane</keyword>
<keyword evidence="15" id="KW-1185">Reference proteome</keyword>
<keyword evidence="5 11" id="KW-0812">Transmembrane</keyword>
<sequence>MRKEKKMNRIKSKYLFWFTFLLLACISAPINAATAGEEPGKVDVQDIVFSHIRDAYTWHITEWNGKEISIPLPVLVKSEERGWDMFLSSHLHHGNVHHNYYVAGEGEHAGKVVEKNSRGEEVKPLDLSLTKNVVGLLISCGILLFIVLRTARWYKKHPNEAPGGFTGLMEMAVMYIHEGVVKEGIGKEYKPFSSYLLTVFFFILINNLIGIIPVFPGGANVTGNIAVTAVLAGCTFLAVNLFATKEYWKEIFWPNAPLFLKLPLPIMPFVEFFGILTKPFALMIRLFANIMAGHTIILALTCLIFITASMGVAINGTMTVVSVLFTVFMNCLELLVACLQAYIFTLLSANYIGLAKVRE</sequence>
<comment type="function">
    <text evidence="11 12">Key component of the proton channel; it plays a direct role in the translocation of protons across the membrane.</text>
</comment>
<evidence type="ECO:0000256" key="8">
    <source>
        <dbReference type="ARBA" id="ARBA00023065"/>
    </source>
</evidence>
<evidence type="ECO:0000256" key="13">
    <source>
        <dbReference type="SAM" id="SignalP"/>
    </source>
</evidence>
<comment type="similarity">
    <text evidence="2 11 12">Belongs to the ATPase A chain family.</text>
</comment>
<feature type="transmembrane region" description="Helical" evidence="11">
    <location>
        <begin position="221"/>
        <end position="243"/>
    </location>
</feature>
<evidence type="ECO:0000313" key="14">
    <source>
        <dbReference type="EMBL" id="KKB56686.1"/>
    </source>
</evidence>
<dbReference type="Gene3D" id="1.20.120.220">
    <property type="entry name" value="ATP synthase, F0 complex, subunit A"/>
    <property type="match status" value="1"/>
</dbReference>
<protein>
    <recommendedName>
        <fullName evidence="11 12">ATP synthase subunit a</fullName>
    </recommendedName>
    <alternativeName>
        <fullName evidence="11">ATP synthase F0 sector subunit a</fullName>
    </alternativeName>
    <alternativeName>
        <fullName evidence="11">F-ATPase subunit 6</fullName>
    </alternativeName>
</protein>
<evidence type="ECO:0000256" key="11">
    <source>
        <dbReference type="HAMAP-Rule" id="MF_01393"/>
    </source>
</evidence>
<feature type="transmembrane region" description="Helical" evidence="11">
    <location>
        <begin position="282"/>
        <end position="305"/>
    </location>
</feature>
<evidence type="ECO:0000256" key="7">
    <source>
        <dbReference type="ARBA" id="ARBA00022989"/>
    </source>
</evidence>
<dbReference type="InterPro" id="IPR045083">
    <property type="entry name" value="ATP_synth_F0_asu_bact/mt"/>
</dbReference>
<evidence type="ECO:0000256" key="9">
    <source>
        <dbReference type="ARBA" id="ARBA00023136"/>
    </source>
</evidence>
<feature type="transmembrane region" description="Helical" evidence="11">
    <location>
        <begin position="133"/>
        <end position="151"/>
    </location>
</feature>
<dbReference type="NCBIfam" id="TIGR01131">
    <property type="entry name" value="ATP_synt_6_or_A"/>
    <property type="match status" value="1"/>
</dbReference>
<dbReference type="SUPFAM" id="SSF81336">
    <property type="entry name" value="F1F0 ATP synthase subunit A"/>
    <property type="match status" value="1"/>
</dbReference>
<dbReference type="HAMAP" id="MF_01393">
    <property type="entry name" value="ATP_synth_a_bact"/>
    <property type="match status" value="1"/>
</dbReference>
<gene>
    <name evidence="11" type="primary">atpB</name>
    <name evidence="14" type="ORF">HMPREF1536_02322</name>
</gene>
<dbReference type="AlphaFoldDB" id="A0A0F5JFT6"/>
<comment type="caution">
    <text evidence="14">The sequence shown here is derived from an EMBL/GenBank/DDBJ whole genome shotgun (WGS) entry which is preliminary data.</text>
</comment>
<evidence type="ECO:0000313" key="15">
    <source>
        <dbReference type="Proteomes" id="UP000033035"/>
    </source>
</evidence>
<organism evidence="14 15">
    <name type="scientific">Parabacteroides gordonii MS-1 = DSM 23371</name>
    <dbReference type="NCBI Taxonomy" id="1203610"/>
    <lineage>
        <taxon>Bacteria</taxon>
        <taxon>Pseudomonadati</taxon>
        <taxon>Bacteroidota</taxon>
        <taxon>Bacteroidia</taxon>
        <taxon>Bacteroidales</taxon>
        <taxon>Tannerellaceae</taxon>
        <taxon>Parabacteroides</taxon>
    </lineage>
</organism>
<dbReference type="GO" id="GO:0046933">
    <property type="term" value="F:proton-transporting ATP synthase activity, rotational mechanism"/>
    <property type="evidence" value="ECO:0007669"/>
    <property type="project" value="UniProtKB-UniRule"/>
</dbReference>
<dbReference type="PANTHER" id="PTHR11410:SF0">
    <property type="entry name" value="ATP SYNTHASE SUBUNIT A"/>
    <property type="match status" value="1"/>
</dbReference>
<keyword evidence="3 11" id="KW-0813">Transport</keyword>
<dbReference type="PANTHER" id="PTHR11410">
    <property type="entry name" value="ATP SYNTHASE SUBUNIT A"/>
    <property type="match status" value="1"/>
</dbReference>
<dbReference type="PATRIC" id="fig|1203610.3.peg.2384"/>
<evidence type="ECO:0000256" key="12">
    <source>
        <dbReference type="RuleBase" id="RU000483"/>
    </source>
</evidence>
<keyword evidence="10 11" id="KW-0066">ATP synthesis</keyword>
<dbReference type="InterPro" id="IPR035908">
    <property type="entry name" value="F0_ATP_A_sf"/>
</dbReference>
<feature type="transmembrane region" description="Helical" evidence="11">
    <location>
        <begin position="255"/>
        <end position="276"/>
    </location>
</feature>
<comment type="subcellular location">
    <subcellularLocation>
        <location evidence="11 12">Cell membrane</location>
        <topology evidence="11 12">Multi-pass membrane protein</topology>
    </subcellularLocation>
    <subcellularLocation>
        <location evidence="1">Membrane</location>
        <topology evidence="1">Multi-pass membrane protein</topology>
    </subcellularLocation>
</comment>
<dbReference type="InterPro" id="IPR000568">
    <property type="entry name" value="ATP_synth_F0_asu"/>
</dbReference>
<evidence type="ECO:0000256" key="10">
    <source>
        <dbReference type="ARBA" id="ARBA00023310"/>
    </source>
</evidence>
<keyword evidence="4 11" id="KW-0138">CF(0)</keyword>
<keyword evidence="7 11" id="KW-1133">Transmembrane helix</keyword>
<dbReference type="GO" id="GO:0005886">
    <property type="term" value="C:plasma membrane"/>
    <property type="evidence" value="ECO:0007669"/>
    <property type="project" value="UniProtKB-SubCell"/>
</dbReference>
<dbReference type="HOGENOM" id="CLU_041018_0_0_10"/>
<evidence type="ECO:0000256" key="6">
    <source>
        <dbReference type="ARBA" id="ARBA00022781"/>
    </source>
</evidence>
<evidence type="ECO:0000256" key="1">
    <source>
        <dbReference type="ARBA" id="ARBA00004141"/>
    </source>
</evidence>
<dbReference type="PRINTS" id="PR00123">
    <property type="entry name" value="ATPASEA"/>
</dbReference>
<feature type="transmembrane region" description="Helical" evidence="11">
    <location>
        <begin position="195"/>
        <end position="215"/>
    </location>
</feature>
<evidence type="ECO:0000256" key="2">
    <source>
        <dbReference type="ARBA" id="ARBA00006810"/>
    </source>
</evidence>
<dbReference type="Pfam" id="PF00119">
    <property type="entry name" value="ATP-synt_A"/>
    <property type="match status" value="1"/>
</dbReference>
<name>A0A0F5JFT6_9BACT</name>
<reference evidence="14 15" key="1">
    <citation type="submission" date="2013-04" db="EMBL/GenBank/DDBJ databases">
        <title>The Genome Sequence of Parabacteroides gordonii DSM 23371.</title>
        <authorList>
            <consortium name="The Broad Institute Genomics Platform"/>
            <person name="Earl A."/>
            <person name="Ward D."/>
            <person name="Feldgarden M."/>
            <person name="Gevers D."/>
            <person name="Martens E."/>
            <person name="Sakamoto M."/>
            <person name="Benno Y."/>
            <person name="Suzuki N."/>
            <person name="Matsunaga N."/>
            <person name="Koshihara K."/>
            <person name="Seki M."/>
            <person name="Komiya H."/>
            <person name="Walker B."/>
            <person name="Young S."/>
            <person name="Zeng Q."/>
            <person name="Gargeya S."/>
            <person name="Fitzgerald M."/>
            <person name="Haas B."/>
            <person name="Abouelleil A."/>
            <person name="Allen A.W."/>
            <person name="Alvarado L."/>
            <person name="Arachchi H.M."/>
            <person name="Berlin A.M."/>
            <person name="Chapman S.B."/>
            <person name="Gainer-Dewar J."/>
            <person name="Goldberg J."/>
            <person name="Griggs A."/>
            <person name="Gujja S."/>
            <person name="Hansen M."/>
            <person name="Howarth C."/>
            <person name="Imamovic A."/>
            <person name="Ireland A."/>
            <person name="Larimer J."/>
            <person name="McCowan C."/>
            <person name="Murphy C."/>
            <person name="Pearson M."/>
            <person name="Poon T.W."/>
            <person name="Priest M."/>
            <person name="Roberts A."/>
            <person name="Saif S."/>
            <person name="Shea T."/>
            <person name="Sisk P."/>
            <person name="Sykes S."/>
            <person name="Wortman J."/>
            <person name="Nusbaum C."/>
            <person name="Birren B."/>
        </authorList>
    </citation>
    <scope>NUCLEOTIDE SEQUENCE [LARGE SCALE GENOMIC DNA]</scope>
    <source>
        <strain evidence="14 15">MS-1</strain>
    </source>
</reference>
<dbReference type="PROSITE" id="PS51257">
    <property type="entry name" value="PROKAR_LIPOPROTEIN"/>
    <property type="match status" value="1"/>
</dbReference>
<accession>A0A0F5JFT6</accession>
<keyword evidence="11" id="KW-1003">Cell membrane</keyword>
<dbReference type="Proteomes" id="UP000033035">
    <property type="component" value="Unassembled WGS sequence"/>
</dbReference>